<comment type="caution">
    <text evidence="2">The sequence shown here is derived from an EMBL/GenBank/DDBJ whole genome shotgun (WGS) entry which is preliminary data.</text>
</comment>
<feature type="transmembrane region" description="Helical" evidence="1">
    <location>
        <begin position="46"/>
        <end position="66"/>
    </location>
</feature>
<reference evidence="2 3" key="2">
    <citation type="submission" date="2019-01" db="EMBL/GenBank/DDBJ databases">
        <title>The decoding of complex shrimp genome reveals the adaptation for benthos swimmer, frequently molting mechanism and breeding impact on genome.</title>
        <authorList>
            <person name="Sun Y."/>
            <person name="Gao Y."/>
            <person name="Yu Y."/>
        </authorList>
    </citation>
    <scope>NUCLEOTIDE SEQUENCE [LARGE SCALE GENOMIC DNA]</scope>
    <source>
        <tissue evidence="2">Muscle</tissue>
    </source>
</reference>
<keyword evidence="1" id="KW-0472">Membrane</keyword>
<protein>
    <submittedName>
        <fullName evidence="2">Uncharacterized protein</fullName>
    </submittedName>
</protein>
<name>A0A3R7PN43_PENVA</name>
<reference evidence="2 3" key="1">
    <citation type="submission" date="2018-04" db="EMBL/GenBank/DDBJ databases">
        <authorList>
            <person name="Zhang X."/>
            <person name="Yuan J."/>
            <person name="Li F."/>
            <person name="Xiang J."/>
        </authorList>
    </citation>
    <scope>NUCLEOTIDE SEQUENCE [LARGE SCALE GENOMIC DNA]</scope>
    <source>
        <tissue evidence="2">Muscle</tissue>
    </source>
</reference>
<dbReference type="EMBL" id="QCYY01002241">
    <property type="protein sequence ID" value="ROT71821.1"/>
    <property type="molecule type" value="Genomic_DNA"/>
</dbReference>
<proteinExistence type="predicted"/>
<dbReference type="Proteomes" id="UP000283509">
    <property type="component" value="Unassembled WGS sequence"/>
</dbReference>
<evidence type="ECO:0000313" key="3">
    <source>
        <dbReference type="Proteomes" id="UP000283509"/>
    </source>
</evidence>
<sequence length="138" mass="13847">MNLHEITPETPDRPAAPWSYVYTDKAAICVIDSDALKPPSVSNMKVSVLISLALTLALASAAPAPAPVGMMDPASNPFIPSFVKNFIPSASEIAALAALHTTPAPPPLPTAAKPAAPAVPAAAATVAAIIPVAPVVGV</sequence>
<keyword evidence="3" id="KW-1185">Reference proteome</keyword>
<evidence type="ECO:0000313" key="2">
    <source>
        <dbReference type="EMBL" id="ROT71821.1"/>
    </source>
</evidence>
<keyword evidence="1" id="KW-0812">Transmembrane</keyword>
<dbReference type="AlphaFoldDB" id="A0A3R7PN43"/>
<keyword evidence="1" id="KW-1133">Transmembrane helix</keyword>
<accession>A0A3R7PN43</accession>
<gene>
    <name evidence="2" type="ORF">C7M84_009849</name>
</gene>
<organism evidence="2 3">
    <name type="scientific">Penaeus vannamei</name>
    <name type="common">Whiteleg shrimp</name>
    <name type="synonym">Litopenaeus vannamei</name>
    <dbReference type="NCBI Taxonomy" id="6689"/>
    <lineage>
        <taxon>Eukaryota</taxon>
        <taxon>Metazoa</taxon>
        <taxon>Ecdysozoa</taxon>
        <taxon>Arthropoda</taxon>
        <taxon>Crustacea</taxon>
        <taxon>Multicrustacea</taxon>
        <taxon>Malacostraca</taxon>
        <taxon>Eumalacostraca</taxon>
        <taxon>Eucarida</taxon>
        <taxon>Decapoda</taxon>
        <taxon>Dendrobranchiata</taxon>
        <taxon>Penaeoidea</taxon>
        <taxon>Penaeidae</taxon>
        <taxon>Penaeus</taxon>
    </lineage>
</organism>
<evidence type="ECO:0000256" key="1">
    <source>
        <dbReference type="SAM" id="Phobius"/>
    </source>
</evidence>